<dbReference type="InterPro" id="IPR036322">
    <property type="entry name" value="WD40_repeat_dom_sf"/>
</dbReference>
<feature type="compositionally biased region" description="Polar residues" evidence="2">
    <location>
        <begin position="475"/>
        <end position="485"/>
    </location>
</feature>
<evidence type="ECO:0000313" key="4">
    <source>
        <dbReference type="Proteomes" id="UP000179807"/>
    </source>
</evidence>
<dbReference type="EMBL" id="MLAK01001095">
    <property type="protein sequence ID" value="OHS97756.1"/>
    <property type="molecule type" value="Genomic_DNA"/>
</dbReference>
<sequence length="502" mass="57990">MLVKKNSINCIKPTIIRVLHKLVMTFTLPSTIPNNLEILEGCIRDEMRNLENIQKEITEFQSKEKTKPFLFRKPDPSLKLPGKMKLSLLNTLLYKGPIPKYYVFKQDVDKYLVYISTPHEIHLFNIPVSRNYPVIKVPKPNLEIENFLFVQASSIILVQFTNNEIYTYSLSVNSWNAPFNYKFENHINNMNFVNNMIYFQHGDNSFSLIDKLTLELKETIELPTQKVIHSYFPESSIDFFFITNDQNLLIFSVLTLSVIQKVPINNVNVNKLFVPPQAPFVVLYGKDETALMGRNYLINKQLEFGSDQMILHNDLLFYIALSEDDFGEQVKSLFIGSIETKQTLSILTINHINIISFDVIRCMNERKLVIYGSDYSISFWSLICLFPEPGPNQMIPPNIGNYASMNKNMQHVYQMHQNGMPQAILMPNSQIQMNTKNVVIVDANMQNMQNMQKVYQPILLSPSQSVMKPKVNRTEIANQPQNLHQSNENNSENASNEENPEN</sequence>
<dbReference type="GeneID" id="94845241"/>
<organism evidence="3 4">
    <name type="scientific">Tritrichomonas foetus</name>
    <dbReference type="NCBI Taxonomy" id="1144522"/>
    <lineage>
        <taxon>Eukaryota</taxon>
        <taxon>Metamonada</taxon>
        <taxon>Parabasalia</taxon>
        <taxon>Tritrichomonadida</taxon>
        <taxon>Tritrichomonadidae</taxon>
        <taxon>Tritrichomonas</taxon>
    </lineage>
</organism>
<feature type="region of interest" description="Disordered" evidence="2">
    <location>
        <begin position="473"/>
        <end position="502"/>
    </location>
</feature>
<dbReference type="RefSeq" id="XP_068350893.1">
    <property type="nucleotide sequence ID" value="XM_068510537.1"/>
</dbReference>
<keyword evidence="4" id="KW-1185">Reference proteome</keyword>
<keyword evidence="1" id="KW-0175">Coiled coil</keyword>
<proteinExistence type="predicted"/>
<evidence type="ECO:0000256" key="1">
    <source>
        <dbReference type="SAM" id="Coils"/>
    </source>
</evidence>
<evidence type="ECO:0000313" key="3">
    <source>
        <dbReference type="EMBL" id="OHS97756.1"/>
    </source>
</evidence>
<dbReference type="VEuPathDB" id="TrichDB:TRFO_35921"/>
<gene>
    <name evidence="3" type="ORF">TRFO_35921</name>
</gene>
<comment type="caution">
    <text evidence="3">The sequence shown here is derived from an EMBL/GenBank/DDBJ whole genome shotgun (WGS) entry which is preliminary data.</text>
</comment>
<name>A0A1J4JKI9_9EUKA</name>
<evidence type="ECO:0000256" key="2">
    <source>
        <dbReference type="SAM" id="MobiDB-lite"/>
    </source>
</evidence>
<reference evidence="3" key="1">
    <citation type="submission" date="2016-10" db="EMBL/GenBank/DDBJ databases">
        <authorList>
            <person name="Benchimol M."/>
            <person name="Almeida L.G."/>
            <person name="Vasconcelos A.T."/>
            <person name="Perreira-Neves A."/>
            <person name="Rosa I.A."/>
            <person name="Tasca T."/>
            <person name="Bogo M.R."/>
            <person name="de Souza W."/>
        </authorList>
    </citation>
    <scope>NUCLEOTIDE SEQUENCE [LARGE SCALE GENOMIC DNA]</scope>
    <source>
        <strain evidence="3">K</strain>
    </source>
</reference>
<dbReference type="SUPFAM" id="SSF50978">
    <property type="entry name" value="WD40 repeat-like"/>
    <property type="match status" value="1"/>
</dbReference>
<feature type="compositionally biased region" description="Low complexity" evidence="2">
    <location>
        <begin position="486"/>
        <end position="502"/>
    </location>
</feature>
<protein>
    <submittedName>
        <fullName evidence="3">Uncharacterized protein</fullName>
    </submittedName>
</protein>
<dbReference type="Proteomes" id="UP000179807">
    <property type="component" value="Unassembled WGS sequence"/>
</dbReference>
<dbReference type="AlphaFoldDB" id="A0A1J4JKI9"/>
<accession>A0A1J4JKI9</accession>
<feature type="coiled-coil region" evidence="1">
    <location>
        <begin position="36"/>
        <end position="63"/>
    </location>
</feature>